<proteinExistence type="predicted"/>
<feature type="region of interest" description="Disordered" evidence="1">
    <location>
        <begin position="24"/>
        <end position="54"/>
    </location>
</feature>
<evidence type="ECO:0000256" key="1">
    <source>
        <dbReference type="SAM" id="MobiDB-lite"/>
    </source>
</evidence>
<name>A0ABW3MF89_9PSEU</name>
<dbReference type="EMBL" id="JBHTIS010002152">
    <property type="protein sequence ID" value="MFD1049396.1"/>
    <property type="molecule type" value="Genomic_DNA"/>
</dbReference>
<reference evidence="3" key="1">
    <citation type="journal article" date="2019" name="Int. J. Syst. Evol. Microbiol.">
        <title>The Global Catalogue of Microorganisms (GCM) 10K type strain sequencing project: providing services to taxonomists for standard genome sequencing and annotation.</title>
        <authorList>
            <consortium name="The Broad Institute Genomics Platform"/>
            <consortium name="The Broad Institute Genome Sequencing Center for Infectious Disease"/>
            <person name="Wu L."/>
            <person name="Ma J."/>
        </authorList>
    </citation>
    <scope>NUCLEOTIDE SEQUENCE [LARGE SCALE GENOMIC DNA]</scope>
    <source>
        <strain evidence="3">JCM 31486</strain>
    </source>
</reference>
<evidence type="ECO:0000313" key="3">
    <source>
        <dbReference type="Proteomes" id="UP001597045"/>
    </source>
</evidence>
<gene>
    <name evidence="2" type="ORF">ACFQ1S_29595</name>
</gene>
<keyword evidence="3" id="KW-1185">Reference proteome</keyword>
<protein>
    <submittedName>
        <fullName evidence="2">Uncharacterized protein</fullName>
    </submittedName>
</protein>
<sequence>MNETLARRPDGLNRDTSRFLVNQETGNSLSAGRPRGHPHRVPQRTEGNSRQRRCSAMQTHRLHELIGWLAGLVG</sequence>
<accession>A0ABW3MF89</accession>
<dbReference type="Proteomes" id="UP001597045">
    <property type="component" value="Unassembled WGS sequence"/>
</dbReference>
<organism evidence="2 3">
    <name type="scientific">Kibdelosporangium lantanae</name>
    <dbReference type="NCBI Taxonomy" id="1497396"/>
    <lineage>
        <taxon>Bacteria</taxon>
        <taxon>Bacillati</taxon>
        <taxon>Actinomycetota</taxon>
        <taxon>Actinomycetes</taxon>
        <taxon>Pseudonocardiales</taxon>
        <taxon>Pseudonocardiaceae</taxon>
        <taxon>Kibdelosporangium</taxon>
    </lineage>
</organism>
<comment type="caution">
    <text evidence="2">The sequence shown here is derived from an EMBL/GenBank/DDBJ whole genome shotgun (WGS) entry which is preliminary data.</text>
</comment>
<evidence type="ECO:0000313" key="2">
    <source>
        <dbReference type="EMBL" id="MFD1049396.1"/>
    </source>
</evidence>